<dbReference type="Proteomes" id="UP000294145">
    <property type="component" value="Unassembled WGS sequence"/>
</dbReference>
<proteinExistence type="predicted"/>
<gene>
    <name evidence="2" type="ORF">EYB64_12085</name>
</gene>
<dbReference type="EMBL" id="SISP01000020">
    <property type="protein sequence ID" value="TBM41306.1"/>
    <property type="molecule type" value="Genomic_DNA"/>
</dbReference>
<reference evidence="2 3" key="1">
    <citation type="submission" date="2019-02" db="EMBL/GenBank/DDBJ databases">
        <title>Genomic plasticity associated with the antimicrobial resistance in Vibrio cholerae.</title>
        <authorList>
            <person name="Verma J."/>
            <person name="Bag S."/>
            <person name="Saha B."/>
            <person name="Kumar P."/>
            <person name="Ghosh T.S."/>
            <person name="Dayal M."/>
            <person name="Senapati T."/>
            <person name="Mehra S."/>
            <person name="Dey P."/>
            <person name="Desigamani A."/>
            <person name="Kumar D."/>
            <person name="Rana P."/>
            <person name="Kumar B."/>
            <person name="Maiti T.K."/>
            <person name="Sharma N.C."/>
            <person name="Bhadra R.K."/>
            <person name="Mutreja A."/>
            <person name="Nair G.B."/>
            <person name="Ramamurthy T."/>
            <person name="Das B."/>
        </authorList>
    </citation>
    <scope>NUCLEOTIDE SEQUENCE [LARGE SCALE GENOMIC DNA]</scope>
    <source>
        <strain evidence="2 3">IDH06781</strain>
    </source>
</reference>
<keyword evidence="1" id="KW-0472">Membrane</keyword>
<protein>
    <submittedName>
        <fullName evidence="2">Uncharacterized protein</fullName>
    </submittedName>
</protein>
<keyword evidence="1" id="KW-1133">Transmembrane helix</keyword>
<sequence>MHKQHPSVKKPKSSFFKILVGSVMVFMFTLFASFLGLTLVSEFSEDSWRNFVDSTKNVAVYSIVIQLTIVAVCWVFWDSMITARGKTELHRKSLASLRNPLCLVTGFILLLMVV</sequence>
<name>A0A7Z7VLK7_VIBCL</name>
<dbReference type="AlphaFoldDB" id="A0A7Z7VLK7"/>
<evidence type="ECO:0000313" key="3">
    <source>
        <dbReference type="Proteomes" id="UP000294145"/>
    </source>
</evidence>
<comment type="caution">
    <text evidence="2">The sequence shown here is derived from an EMBL/GenBank/DDBJ whole genome shotgun (WGS) entry which is preliminary data.</text>
</comment>
<feature type="transmembrane region" description="Helical" evidence="1">
    <location>
        <begin position="97"/>
        <end position="113"/>
    </location>
</feature>
<organism evidence="2 3">
    <name type="scientific">Vibrio cholerae</name>
    <dbReference type="NCBI Taxonomy" id="666"/>
    <lineage>
        <taxon>Bacteria</taxon>
        <taxon>Pseudomonadati</taxon>
        <taxon>Pseudomonadota</taxon>
        <taxon>Gammaproteobacteria</taxon>
        <taxon>Vibrionales</taxon>
        <taxon>Vibrionaceae</taxon>
        <taxon>Vibrio</taxon>
    </lineage>
</organism>
<evidence type="ECO:0000256" key="1">
    <source>
        <dbReference type="SAM" id="Phobius"/>
    </source>
</evidence>
<dbReference type="RefSeq" id="WP_114709028.1">
    <property type="nucleotide sequence ID" value="NZ_JACWKW010000009.1"/>
</dbReference>
<evidence type="ECO:0000313" key="2">
    <source>
        <dbReference type="EMBL" id="TBM41306.1"/>
    </source>
</evidence>
<feature type="transmembrane region" description="Helical" evidence="1">
    <location>
        <begin position="15"/>
        <end position="38"/>
    </location>
</feature>
<keyword evidence="1" id="KW-0812">Transmembrane</keyword>
<accession>A0A7Z7VLK7</accession>
<feature type="transmembrane region" description="Helical" evidence="1">
    <location>
        <begin position="58"/>
        <end position="77"/>
    </location>
</feature>